<comment type="caution">
    <text evidence="3">The sequence shown here is derived from an EMBL/GenBank/DDBJ whole genome shotgun (WGS) entry which is preliminary data.</text>
</comment>
<name>A0ABT9V3C8_9BACL</name>
<dbReference type="InterPro" id="IPR032774">
    <property type="entry name" value="WG_beta_rep"/>
</dbReference>
<feature type="region of interest" description="Disordered" evidence="1">
    <location>
        <begin position="24"/>
        <end position="49"/>
    </location>
</feature>
<organism evidence="3 4">
    <name type="scientific">Anoxybacillus andreesenii</name>
    <dbReference type="NCBI Taxonomy" id="1325932"/>
    <lineage>
        <taxon>Bacteria</taxon>
        <taxon>Bacillati</taxon>
        <taxon>Bacillota</taxon>
        <taxon>Bacilli</taxon>
        <taxon>Bacillales</taxon>
        <taxon>Anoxybacillaceae</taxon>
        <taxon>Anoxybacillus</taxon>
    </lineage>
</organism>
<reference evidence="3 4" key="1">
    <citation type="submission" date="2023-07" db="EMBL/GenBank/DDBJ databases">
        <title>Genomic Encyclopedia of Type Strains, Phase IV (KMG-IV): sequencing the most valuable type-strain genomes for metagenomic binning, comparative biology and taxonomic classification.</title>
        <authorList>
            <person name="Goeker M."/>
        </authorList>
    </citation>
    <scope>NUCLEOTIDE SEQUENCE [LARGE SCALE GENOMIC DNA]</scope>
    <source>
        <strain evidence="3 4">DSM 23948</strain>
    </source>
</reference>
<evidence type="ECO:0000313" key="3">
    <source>
        <dbReference type="EMBL" id="MDQ0155458.1"/>
    </source>
</evidence>
<feature type="chain" id="PRO_5046509885" description="Lipoprotein" evidence="2">
    <location>
        <begin position="21"/>
        <end position="613"/>
    </location>
</feature>
<sequence>MKFRNWKVAASLLVISGALLTGCQDTGNEGKTSKETLKTESSQKETKPTLEEQGFEIKTVLSYGENLNMISLEKDGAEYVGTIDDNFHWLMEPTNEYKFEELEFHDGLAAASIPEMREMILAEDPEARLYGYINTKGEWVIEPIFRSANNFSNGVAVVSTIEEDRDDLSNSRTIVIDTKGKEVGELAEVGLEKLDLYDGDYFYGSYFGDYLYTTFGFFDKQGNYIEVYEEEPEDEGSHFLVLDGKIIKEDADGYISIEGLDGSPIKTFDQTGHFTTEDIKDLLDHNMFLASGDIVGGEGNAIVDSNFNVLFQPDGFTLGLAKNLIFTGESSGDPEDEAYTQSGDFFDYTGKKVFRVTNMVGAVYGDKYFAKGKEYYQLVDINGKVLIDESKKITDTEAALFDEGGDDNTPSKKLVRIEYRKNAKDAEPNQALLNVDTLKIVDYEDLLRLETDGSKVVKAQAKEVKNKQKDTNTKVVKNTSAELIEHKKEYWRFVDVLTNQIKESLATSPQGIDGFEGLLKNWREIQGQLEGLNVPNDPAYQDFNQKLVGGLPPLIEGTEKLLDMLQDYQSNPTSEQERAINDEIGNLEYNLFNFQSNINALDGTKKLLQDALK</sequence>
<evidence type="ECO:0008006" key="5">
    <source>
        <dbReference type="Google" id="ProtNLM"/>
    </source>
</evidence>
<feature type="signal peptide" evidence="2">
    <location>
        <begin position="1"/>
        <end position="20"/>
    </location>
</feature>
<evidence type="ECO:0000256" key="2">
    <source>
        <dbReference type="SAM" id="SignalP"/>
    </source>
</evidence>
<dbReference type="PROSITE" id="PS51257">
    <property type="entry name" value="PROKAR_LIPOPROTEIN"/>
    <property type="match status" value="1"/>
</dbReference>
<dbReference type="Pfam" id="PF14903">
    <property type="entry name" value="WG_beta_rep"/>
    <property type="match status" value="1"/>
</dbReference>
<feature type="compositionally biased region" description="Basic and acidic residues" evidence="1">
    <location>
        <begin position="31"/>
        <end position="49"/>
    </location>
</feature>
<accession>A0ABT9V3C8</accession>
<proteinExistence type="predicted"/>
<dbReference type="RefSeq" id="WP_307150030.1">
    <property type="nucleotide sequence ID" value="NZ_JAUSTU010000007.1"/>
</dbReference>
<evidence type="ECO:0000313" key="4">
    <source>
        <dbReference type="Proteomes" id="UP001231362"/>
    </source>
</evidence>
<protein>
    <recommendedName>
        <fullName evidence="5">Lipoprotein</fullName>
    </recommendedName>
</protein>
<evidence type="ECO:0000256" key="1">
    <source>
        <dbReference type="SAM" id="MobiDB-lite"/>
    </source>
</evidence>
<keyword evidence="4" id="KW-1185">Reference proteome</keyword>
<dbReference type="Proteomes" id="UP001231362">
    <property type="component" value="Unassembled WGS sequence"/>
</dbReference>
<keyword evidence="2" id="KW-0732">Signal</keyword>
<dbReference type="EMBL" id="JAUSTU010000007">
    <property type="protein sequence ID" value="MDQ0155458.1"/>
    <property type="molecule type" value="Genomic_DNA"/>
</dbReference>
<gene>
    <name evidence="3" type="ORF">J2S07_001763</name>
</gene>